<dbReference type="EMBL" id="CP019717">
    <property type="protein sequence ID" value="QHZ53508.1"/>
    <property type="molecule type" value="Genomic_DNA"/>
</dbReference>
<evidence type="ECO:0000313" key="1">
    <source>
        <dbReference type="EMBL" id="AVF28277.1"/>
    </source>
</evidence>
<sequence>MSMSSAPVFFSFQSKESVRMAYDTLAELGYQPHLEETETSTLHIHVDDQDLSSALQIVQAHGGEMVERSGEINEPEAYERAYHVDEIRIPAHLVNEDIPDAEAPHFDPSEDDYDHFSGGIHI</sequence>
<protein>
    <submittedName>
        <fullName evidence="1">Uncharacterized protein</fullName>
    </submittedName>
</protein>
<accession>A0A6C0QYY3</accession>
<reference evidence="1 4" key="2">
    <citation type="journal article" date="2020" name="Int. J. Med. Microbiol.">
        <title>Discovery of Paenibacillus larvae ERIC V: Phenotypic and genomic comparison to genotypes ERIC I-IV reveal different inventories of virulence factors which correlate with epidemiological prevalences of American Foulbrood.</title>
        <authorList>
            <person name="Beims H."/>
            <person name="Bunk B."/>
            <person name="Erler S."/>
            <person name="Mohr K.I."/>
            <person name="Sproer C."/>
            <person name="Pradella S."/>
            <person name="Gunther G."/>
            <person name="Rohde M."/>
            <person name="von der Ohe W."/>
            <person name="Steinert M."/>
        </authorList>
    </citation>
    <scope>NUCLEOTIDE SEQUENCE</scope>
    <source>
        <strain evidence="1">Eric_III</strain>
        <strain evidence="2">Eric_V</strain>
    </source>
</reference>
<evidence type="ECO:0000313" key="3">
    <source>
        <dbReference type="Proteomes" id="UP000239833"/>
    </source>
</evidence>
<reference evidence="3" key="1">
    <citation type="submission" date="2017-02" db="EMBL/GenBank/DDBJ databases">
        <title>Delineation of Paenibacillus larvae strains originating from foulbrood outbreaks.</title>
        <authorList>
            <person name="Beims H."/>
            <person name="Bunk B."/>
            <person name="Sproeer C."/>
            <person name="Mohr K.I."/>
            <person name="Pradella S."/>
            <person name="Guenther G."/>
            <person name="Rohde M."/>
            <person name="von der Ohe W."/>
            <person name="Steinert M."/>
        </authorList>
    </citation>
    <scope>NUCLEOTIDE SEQUENCE [LARGE SCALE GENOMIC DNA]</scope>
    <source>
        <strain evidence="3">Eric_III</strain>
    </source>
</reference>
<dbReference type="Proteomes" id="UP000239833">
    <property type="component" value="Chromosome"/>
</dbReference>
<dbReference type="GeneID" id="64220531"/>
<dbReference type="EMBL" id="CP019655">
    <property type="protein sequence ID" value="AVF28277.1"/>
    <property type="molecule type" value="Genomic_DNA"/>
</dbReference>
<evidence type="ECO:0000313" key="2">
    <source>
        <dbReference type="EMBL" id="QHZ53508.1"/>
    </source>
</evidence>
<dbReference type="AlphaFoldDB" id="A0A2L1UIL7"/>
<accession>A0A8B6WVU8</accession>
<organism evidence="1 3">
    <name type="scientific">Paenibacillus larvae subsp. larvae</name>
    <dbReference type="NCBI Taxonomy" id="147375"/>
    <lineage>
        <taxon>Bacteria</taxon>
        <taxon>Bacillati</taxon>
        <taxon>Bacillota</taxon>
        <taxon>Bacilli</taxon>
        <taxon>Bacillales</taxon>
        <taxon>Paenibacillaceae</taxon>
        <taxon>Paenibacillus</taxon>
    </lineage>
</organism>
<gene>
    <name evidence="1" type="ORF">ERICIII_04211</name>
    <name evidence="2" type="ORF">ERICV_04462</name>
</gene>
<accession>A0A2L1UIL7</accession>
<proteinExistence type="predicted"/>
<name>A0A2L1UIL7_9BACL</name>
<dbReference type="Proteomes" id="UP000464330">
    <property type="component" value="Chromosome"/>
</dbReference>
<dbReference type="RefSeq" id="WP_023485183.1">
    <property type="nucleotide sequence ID" value="NZ_CP019651.1"/>
</dbReference>
<evidence type="ECO:0000313" key="4">
    <source>
        <dbReference type="Proteomes" id="UP000464330"/>
    </source>
</evidence>